<feature type="compositionally biased region" description="Basic and acidic residues" evidence="2">
    <location>
        <begin position="312"/>
        <end position="323"/>
    </location>
</feature>
<gene>
    <name evidence="4" type="ORF">PHLGIDRAFT_298318</name>
</gene>
<dbReference type="Pfam" id="PF00498">
    <property type="entry name" value="FHA"/>
    <property type="match status" value="1"/>
</dbReference>
<feature type="coiled-coil region" evidence="1">
    <location>
        <begin position="527"/>
        <end position="558"/>
    </location>
</feature>
<feature type="region of interest" description="Disordered" evidence="2">
    <location>
        <begin position="245"/>
        <end position="265"/>
    </location>
</feature>
<accession>A0A0C3PBM9</accession>
<evidence type="ECO:0000313" key="5">
    <source>
        <dbReference type="Proteomes" id="UP000053257"/>
    </source>
</evidence>
<feature type="compositionally biased region" description="Acidic residues" evidence="2">
    <location>
        <begin position="345"/>
        <end position="356"/>
    </location>
</feature>
<dbReference type="Proteomes" id="UP000053257">
    <property type="component" value="Unassembled WGS sequence"/>
</dbReference>
<dbReference type="AlphaFoldDB" id="A0A0C3PBM9"/>
<organism evidence="4 5">
    <name type="scientific">Phlebiopsis gigantea (strain 11061_1 CR5-6)</name>
    <name type="common">White-rot fungus</name>
    <name type="synonym">Peniophora gigantea</name>
    <dbReference type="NCBI Taxonomy" id="745531"/>
    <lineage>
        <taxon>Eukaryota</taxon>
        <taxon>Fungi</taxon>
        <taxon>Dikarya</taxon>
        <taxon>Basidiomycota</taxon>
        <taxon>Agaricomycotina</taxon>
        <taxon>Agaricomycetes</taxon>
        <taxon>Polyporales</taxon>
        <taxon>Phanerochaetaceae</taxon>
        <taxon>Phlebiopsis</taxon>
    </lineage>
</organism>
<evidence type="ECO:0000313" key="4">
    <source>
        <dbReference type="EMBL" id="KIP02373.1"/>
    </source>
</evidence>
<dbReference type="STRING" id="745531.A0A0C3PBM9"/>
<keyword evidence="1" id="KW-0175">Coiled coil</keyword>
<proteinExistence type="predicted"/>
<dbReference type="CDD" id="cd00060">
    <property type="entry name" value="FHA"/>
    <property type="match status" value="1"/>
</dbReference>
<name>A0A0C3PBM9_PHLG1</name>
<feature type="region of interest" description="Disordered" evidence="2">
    <location>
        <begin position="286"/>
        <end position="361"/>
    </location>
</feature>
<feature type="region of interest" description="Disordered" evidence="2">
    <location>
        <begin position="396"/>
        <end position="433"/>
    </location>
</feature>
<dbReference type="InterPro" id="IPR008984">
    <property type="entry name" value="SMAD_FHA_dom_sf"/>
</dbReference>
<dbReference type="HOGENOM" id="CLU_428336_0_0_1"/>
<feature type="region of interest" description="Disordered" evidence="2">
    <location>
        <begin position="155"/>
        <end position="217"/>
    </location>
</feature>
<sequence>MASTMSTSRSSTMSDIAGISLIVDKHGDEPAHVLTFYKNKADVILIGRRSSTSARPPTDEHDRALFRCPVISRRHAKITFTQYGNAQVYISDLASHHGTHIQRPGETLPKPVPSEYPTVLADGDTLTFGKPVGKESSLVHPVTARVHLLFSIPSTSSPPAQASSTEHQLTSPAAVTTPSRTGSSGRYGIYTPAMTSSGSDSSSEDEIEEMPPPPPPQMLPPCSSFAGLPWGWPVASFQHHPLHQPQPIQHPHHMHRTDSVLPDSNWPGRLHLLRRILPRLGSVEEISSHRGSTRMSPISISSDSRSSSEVVEVSREDIARDATESTAGNTAEASHAPRAASPLEDAGEDMELESEAPSEYPSYKEWSFADITLDGEEANNDTGALLIAASSRICSAEPASPHSEESDDSSDMYATPAPPAFAEEDDVNNAEAVPEMPSLEGESALEAAPQAEAQFEARVESLKSKLAELEQRMFVPEQAVPDEAQRAAEPEPSVEIEPAPPVNDNDASVPEMMDMLKDMLQAFDALRKTAEADMAHELAAIRAAREEAEAAVTAARAAAARPTEAVTALESRKRKREEEHDDVDAAAAGCPALFDKLAAEPPRKRVRGGTAKRIAVGVAKTTAIAAVSAVATWSALAFS</sequence>
<feature type="compositionally biased region" description="Low complexity" evidence="2">
    <location>
        <begin position="155"/>
        <end position="165"/>
    </location>
</feature>
<reference evidence="4 5" key="1">
    <citation type="journal article" date="2014" name="PLoS Genet.">
        <title>Analysis of the Phlebiopsis gigantea genome, transcriptome and secretome provides insight into its pioneer colonization strategies of wood.</title>
        <authorList>
            <person name="Hori C."/>
            <person name="Ishida T."/>
            <person name="Igarashi K."/>
            <person name="Samejima M."/>
            <person name="Suzuki H."/>
            <person name="Master E."/>
            <person name="Ferreira P."/>
            <person name="Ruiz-Duenas F.J."/>
            <person name="Held B."/>
            <person name="Canessa P."/>
            <person name="Larrondo L.F."/>
            <person name="Schmoll M."/>
            <person name="Druzhinina I.S."/>
            <person name="Kubicek C.P."/>
            <person name="Gaskell J.A."/>
            <person name="Kersten P."/>
            <person name="St John F."/>
            <person name="Glasner J."/>
            <person name="Sabat G."/>
            <person name="Splinter BonDurant S."/>
            <person name="Syed K."/>
            <person name="Yadav J."/>
            <person name="Mgbeahuruike A.C."/>
            <person name="Kovalchuk A."/>
            <person name="Asiegbu F.O."/>
            <person name="Lackner G."/>
            <person name="Hoffmeister D."/>
            <person name="Rencoret J."/>
            <person name="Gutierrez A."/>
            <person name="Sun H."/>
            <person name="Lindquist E."/>
            <person name="Barry K."/>
            <person name="Riley R."/>
            <person name="Grigoriev I.V."/>
            <person name="Henrissat B."/>
            <person name="Kues U."/>
            <person name="Berka R.M."/>
            <person name="Martinez A.T."/>
            <person name="Covert S.F."/>
            <person name="Blanchette R.A."/>
            <person name="Cullen D."/>
        </authorList>
    </citation>
    <scope>NUCLEOTIDE SEQUENCE [LARGE SCALE GENOMIC DNA]</scope>
    <source>
        <strain evidence="4 5">11061_1 CR5-6</strain>
    </source>
</reference>
<dbReference type="OrthoDB" id="2803989at2759"/>
<feature type="compositionally biased region" description="Polar residues" evidence="2">
    <location>
        <begin position="166"/>
        <end position="184"/>
    </location>
</feature>
<feature type="compositionally biased region" description="Low complexity" evidence="2">
    <location>
        <begin position="298"/>
        <end position="311"/>
    </location>
</feature>
<dbReference type="EMBL" id="KN840680">
    <property type="protein sequence ID" value="KIP02373.1"/>
    <property type="molecule type" value="Genomic_DNA"/>
</dbReference>
<feature type="region of interest" description="Disordered" evidence="2">
    <location>
        <begin position="562"/>
        <end position="587"/>
    </location>
</feature>
<feature type="region of interest" description="Disordered" evidence="2">
    <location>
        <begin position="474"/>
        <end position="505"/>
    </location>
</feature>
<protein>
    <recommendedName>
        <fullName evidence="3">FHA domain-containing protein</fullName>
    </recommendedName>
</protein>
<evidence type="ECO:0000256" key="2">
    <source>
        <dbReference type="SAM" id="MobiDB-lite"/>
    </source>
</evidence>
<dbReference type="Gene3D" id="2.60.200.20">
    <property type="match status" value="1"/>
</dbReference>
<dbReference type="SUPFAM" id="SSF49879">
    <property type="entry name" value="SMAD/FHA domain"/>
    <property type="match status" value="1"/>
</dbReference>
<keyword evidence="5" id="KW-1185">Reference proteome</keyword>
<dbReference type="InterPro" id="IPR000253">
    <property type="entry name" value="FHA_dom"/>
</dbReference>
<evidence type="ECO:0000256" key="1">
    <source>
        <dbReference type="SAM" id="Coils"/>
    </source>
</evidence>
<feature type="domain" description="FHA" evidence="3">
    <location>
        <begin position="44"/>
        <end position="102"/>
    </location>
</feature>
<evidence type="ECO:0000259" key="3">
    <source>
        <dbReference type="PROSITE" id="PS50006"/>
    </source>
</evidence>
<dbReference type="PROSITE" id="PS50006">
    <property type="entry name" value="FHA_DOMAIN"/>
    <property type="match status" value="1"/>
</dbReference>